<dbReference type="Gene3D" id="3.90.190.10">
    <property type="entry name" value="Protein tyrosine phosphatase superfamily"/>
    <property type="match status" value="1"/>
</dbReference>
<dbReference type="InterPro" id="IPR016181">
    <property type="entry name" value="Acyl_CoA_acyltransferase"/>
</dbReference>
<dbReference type="AlphaFoldDB" id="A0A1Z1W5I8"/>
<keyword evidence="7" id="KW-1185">Reference proteome</keyword>
<dbReference type="InterPro" id="IPR029021">
    <property type="entry name" value="Prot-tyrosine_phosphatase-like"/>
</dbReference>
<dbReference type="SUPFAM" id="SSF55729">
    <property type="entry name" value="Acyl-CoA N-acyltransferases (Nat)"/>
    <property type="match status" value="1"/>
</dbReference>
<dbReference type="GO" id="GO:0016747">
    <property type="term" value="F:acyltransferase activity, transferring groups other than amino-acyl groups"/>
    <property type="evidence" value="ECO:0007669"/>
    <property type="project" value="InterPro"/>
</dbReference>
<dbReference type="PANTHER" id="PTHR31126">
    <property type="entry name" value="TYROSINE-PROTEIN PHOSPHATASE"/>
    <property type="match status" value="1"/>
</dbReference>
<dbReference type="EC" id="3.1.3.48" evidence="2"/>
<protein>
    <recommendedName>
        <fullName evidence="2">protein-tyrosine-phosphatase</fullName>
        <ecNumber evidence="2">3.1.3.48</ecNumber>
    </recommendedName>
</protein>
<evidence type="ECO:0000313" key="6">
    <source>
        <dbReference type="EMBL" id="ARX81698.1"/>
    </source>
</evidence>
<proteinExistence type="inferred from homology"/>
<comment type="similarity">
    <text evidence="1">Belongs to the protein-tyrosine phosphatase family.</text>
</comment>
<feature type="domain" description="Tyrosine specific protein phosphatases" evidence="3">
    <location>
        <begin position="134"/>
        <end position="186"/>
    </location>
</feature>
<dbReference type="SUPFAM" id="SSF52799">
    <property type="entry name" value="(Phosphotyrosine protein) phosphatases II"/>
    <property type="match status" value="1"/>
</dbReference>
<evidence type="ECO:0000259" key="3">
    <source>
        <dbReference type="PROSITE" id="PS50056"/>
    </source>
</evidence>
<dbReference type="Pfam" id="PF13350">
    <property type="entry name" value="Y_phosphatase3"/>
    <property type="match status" value="1"/>
</dbReference>
<evidence type="ECO:0000313" key="7">
    <source>
        <dbReference type="Proteomes" id="UP000195880"/>
    </source>
</evidence>
<dbReference type="PROSITE" id="PS50206">
    <property type="entry name" value="RHODANESE_3"/>
    <property type="match status" value="1"/>
</dbReference>
<name>A0A1Z1W5I8_9ACTN</name>
<dbReference type="KEGG" id="salf:SMD44_01096"/>
<gene>
    <name evidence="6" type="ORF">SMD44_01096</name>
</gene>
<dbReference type="eggNOG" id="COG0456">
    <property type="taxonomic scope" value="Bacteria"/>
</dbReference>
<dbReference type="EMBL" id="CP021748">
    <property type="protein sequence ID" value="ARX81698.1"/>
    <property type="molecule type" value="Genomic_DNA"/>
</dbReference>
<feature type="domain" description="N-acetyltransferase" evidence="5">
    <location>
        <begin position="269"/>
        <end position="436"/>
    </location>
</feature>
<evidence type="ECO:0000256" key="2">
    <source>
        <dbReference type="ARBA" id="ARBA00013064"/>
    </source>
</evidence>
<reference evidence="6 7" key="1">
    <citation type="submission" date="2017-05" db="EMBL/GenBank/DDBJ databases">
        <title>Streptomyces alboflavus Genome sequencing and assembly.</title>
        <authorList>
            <person name="Wang Y."/>
            <person name="Du B."/>
            <person name="Ding Y."/>
            <person name="Liu H."/>
            <person name="Hou Q."/>
            <person name="Liu K."/>
            <person name="Wang C."/>
            <person name="Yao L."/>
        </authorList>
    </citation>
    <scope>NUCLEOTIDE SEQUENCE [LARGE SCALE GENOMIC DNA]</scope>
    <source>
        <strain evidence="6 7">MDJK44</strain>
    </source>
</reference>
<dbReference type="InterPro" id="IPR016130">
    <property type="entry name" value="Tyr_Pase_AS"/>
</dbReference>
<dbReference type="Proteomes" id="UP000195880">
    <property type="component" value="Chromosome"/>
</dbReference>
<dbReference type="GO" id="GO:0004725">
    <property type="term" value="F:protein tyrosine phosphatase activity"/>
    <property type="evidence" value="ECO:0007669"/>
    <property type="project" value="UniProtKB-EC"/>
</dbReference>
<dbReference type="InterPro" id="IPR026893">
    <property type="entry name" value="Tyr/Ser_Pase_IphP-type"/>
</dbReference>
<evidence type="ECO:0000259" key="5">
    <source>
        <dbReference type="PROSITE" id="PS51186"/>
    </source>
</evidence>
<dbReference type="PROSITE" id="PS00383">
    <property type="entry name" value="TYR_PHOSPHATASE_1"/>
    <property type="match status" value="1"/>
</dbReference>
<organism evidence="6 7">
    <name type="scientific">Streptomyces alboflavus</name>
    <dbReference type="NCBI Taxonomy" id="67267"/>
    <lineage>
        <taxon>Bacteria</taxon>
        <taxon>Bacillati</taxon>
        <taxon>Actinomycetota</taxon>
        <taxon>Actinomycetes</taxon>
        <taxon>Kitasatosporales</taxon>
        <taxon>Streptomycetaceae</taxon>
        <taxon>Streptomyces</taxon>
    </lineage>
</organism>
<sequence>MLAVTFIAASAAFPDVGCCTVKTHIPFERLHNFRDLGGHVTEDGRAVRWEQVYRSDSLSKLRGADWDRFLALGVRTVIDLRQPSEIEAKGRVPEHPTLTYHQLNTEHRPHSQPSPGPDALLIPHLRERYLTMAEDGAKELRRALEVLADDGSGPVVFHCVSGKDRTGLLAALLLALLGVPEADIVEDYARTELATDRFLEDWRAEHPGGEQPWLGFGRAPADVMRLFLVEMSERYGSVRAYAERLLGADAELVAALRRNLLEPEAGRELSFRRADESDAPVLVRLRDEAARWQIAQGIAQWKPGELGEEHFRARLADSEIWIATLGPDGPVAGAWELWWDDPAAWGPQPPTAGYVHRLMTDRRVAPPGTGRRMLEHAERRVRAAGRSLCRLDCRANNPRLRAYYAAAGFEVVGEQPSRDGGVGGHFAATLLQKRVREDERQLGERAADGGQLAADGGAELFRGGAWRLKATL</sequence>
<dbReference type="InterPro" id="IPR001763">
    <property type="entry name" value="Rhodanese-like_dom"/>
</dbReference>
<dbReference type="PROSITE" id="PS50056">
    <property type="entry name" value="TYR_PHOSPHATASE_2"/>
    <property type="match status" value="1"/>
</dbReference>
<dbReference type="PANTHER" id="PTHR31126:SF1">
    <property type="entry name" value="TYROSINE SPECIFIC PROTEIN PHOSPHATASES DOMAIN-CONTAINING PROTEIN"/>
    <property type="match status" value="1"/>
</dbReference>
<dbReference type="InterPro" id="IPR000182">
    <property type="entry name" value="GNAT_dom"/>
</dbReference>
<evidence type="ECO:0000256" key="1">
    <source>
        <dbReference type="ARBA" id="ARBA00009580"/>
    </source>
</evidence>
<accession>A0A1Z1W5I8</accession>
<dbReference type="Pfam" id="PF00583">
    <property type="entry name" value="Acetyltransf_1"/>
    <property type="match status" value="1"/>
</dbReference>
<dbReference type="Gene3D" id="3.40.630.30">
    <property type="match status" value="1"/>
</dbReference>
<dbReference type="PROSITE" id="PS51186">
    <property type="entry name" value="GNAT"/>
    <property type="match status" value="1"/>
</dbReference>
<evidence type="ECO:0000259" key="4">
    <source>
        <dbReference type="PROSITE" id="PS50206"/>
    </source>
</evidence>
<dbReference type="eggNOG" id="COG2365">
    <property type="taxonomic scope" value="Bacteria"/>
</dbReference>
<dbReference type="InterPro" id="IPR000387">
    <property type="entry name" value="Tyr_Pase_dom"/>
</dbReference>
<feature type="domain" description="Rhodanese" evidence="4">
    <location>
        <begin position="117"/>
        <end position="197"/>
    </location>
</feature>